<proteinExistence type="inferred from homology"/>
<organism evidence="4 5">
    <name type="scientific">Hirschia litorea</name>
    <dbReference type="NCBI Taxonomy" id="1199156"/>
    <lineage>
        <taxon>Bacteria</taxon>
        <taxon>Pseudomonadati</taxon>
        <taxon>Pseudomonadota</taxon>
        <taxon>Alphaproteobacteria</taxon>
        <taxon>Hyphomonadales</taxon>
        <taxon>Hyphomonadaceae</taxon>
        <taxon>Hirschia</taxon>
    </lineage>
</organism>
<gene>
    <name evidence="4" type="ORF">ACFQS8_06900</name>
</gene>
<protein>
    <submittedName>
        <fullName evidence="4">Carbon-nitrogen hydrolase family protein</fullName>
    </submittedName>
</protein>
<comment type="caution">
    <text evidence="4">The sequence shown here is derived from an EMBL/GenBank/DDBJ whole genome shotgun (WGS) entry which is preliminary data.</text>
</comment>
<evidence type="ECO:0000259" key="3">
    <source>
        <dbReference type="PROSITE" id="PS50263"/>
    </source>
</evidence>
<dbReference type="PANTHER" id="PTHR23088">
    <property type="entry name" value="NITRILASE-RELATED"/>
    <property type="match status" value="1"/>
</dbReference>
<comment type="similarity">
    <text evidence="1">Belongs to the carbon-nitrogen hydrolase superfamily. NIT1/NIT2 family.</text>
</comment>
<dbReference type="InterPro" id="IPR045254">
    <property type="entry name" value="Nit1/2_C-N_Hydrolase"/>
</dbReference>
<dbReference type="InterPro" id="IPR003010">
    <property type="entry name" value="C-N_Hydrolase"/>
</dbReference>
<dbReference type="PANTHER" id="PTHR23088:SF27">
    <property type="entry name" value="DEAMINATED GLUTATHIONE AMIDASE"/>
    <property type="match status" value="1"/>
</dbReference>
<dbReference type="Pfam" id="PF00795">
    <property type="entry name" value="CN_hydrolase"/>
    <property type="match status" value="1"/>
</dbReference>
<dbReference type="Gene3D" id="3.60.110.10">
    <property type="entry name" value="Carbon-nitrogen hydrolase"/>
    <property type="match status" value="1"/>
</dbReference>
<keyword evidence="2 4" id="KW-0378">Hydrolase</keyword>
<dbReference type="Proteomes" id="UP001596492">
    <property type="component" value="Unassembled WGS sequence"/>
</dbReference>
<evidence type="ECO:0000313" key="5">
    <source>
        <dbReference type="Proteomes" id="UP001596492"/>
    </source>
</evidence>
<dbReference type="RefSeq" id="WP_382166533.1">
    <property type="nucleotide sequence ID" value="NZ_JBHTBR010000002.1"/>
</dbReference>
<keyword evidence="5" id="KW-1185">Reference proteome</keyword>
<dbReference type="SUPFAM" id="SSF56317">
    <property type="entry name" value="Carbon-nitrogen hydrolase"/>
    <property type="match status" value="1"/>
</dbReference>
<dbReference type="CDD" id="cd07572">
    <property type="entry name" value="nit"/>
    <property type="match status" value="1"/>
</dbReference>
<dbReference type="InterPro" id="IPR001110">
    <property type="entry name" value="UPF0012_CS"/>
</dbReference>
<evidence type="ECO:0000256" key="2">
    <source>
        <dbReference type="ARBA" id="ARBA00022801"/>
    </source>
</evidence>
<feature type="domain" description="CN hydrolase" evidence="3">
    <location>
        <begin position="4"/>
        <end position="255"/>
    </location>
</feature>
<sequence length="282" mass="30726">MTIIHCACIQLRSSENVADNIQIVSELIREAASMGAEFILTPENTGFLDIRRGGAVGKVVRQSADACLAALSCLAGELGVWLQIGSLAVLDDKTEADAKYSNRSFLINPNGQIVAHYDKIHMFDVEVGDGQSYKESRAYEAGQQSVLVETPFAKLGMSICYDLRFPYLYRQLAQAGANLITIPAAFTKVTGEAHWHALIRARAIENGAFVMAAAQGGLHSDGRETFGHSLIVSPWGEVIAEAELDPCVITAKLDMEDVKRARARIPSLQNERTFSVRSIRAD</sequence>
<name>A0ABW2IJX0_9PROT</name>
<evidence type="ECO:0000313" key="4">
    <source>
        <dbReference type="EMBL" id="MFC7291339.1"/>
    </source>
</evidence>
<dbReference type="InterPro" id="IPR036526">
    <property type="entry name" value="C-N_Hydrolase_sf"/>
</dbReference>
<reference evidence="5" key="1">
    <citation type="journal article" date="2019" name="Int. J. Syst. Evol. Microbiol.">
        <title>The Global Catalogue of Microorganisms (GCM) 10K type strain sequencing project: providing services to taxonomists for standard genome sequencing and annotation.</title>
        <authorList>
            <consortium name="The Broad Institute Genomics Platform"/>
            <consortium name="The Broad Institute Genome Sequencing Center for Infectious Disease"/>
            <person name="Wu L."/>
            <person name="Ma J."/>
        </authorList>
    </citation>
    <scope>NUCLEOTIDE SEQUENCE [LARGE SCALE GENOMIC DNA]</scope>
    <source>
        <strain evidence="5">CCUG 51308</strain>
    </source>
</reference>
<accession>A0ABW2IJX0</accession>
<dbReference type="PROSITE" id="PS01227">
    <property type="entry name" value="UPF0012"/>
    <property type="match status" value="1"/>
</dbReference>
<evidence type="ECO:0000256" key="1">
    <source>
        <dbReference type="ARBA" id="ARBA00010613"/>
    </source>
</evidence>
<dbReference type="PROSITE" id="PS50263">
    <property type="entry name" value="CN_HYDROLASE"/>
    <property type="match status" value="1"/>
</dbReference>
<dbReference type="GO" id="GO:0016787">
    <property type="term" value="F:hydrolase activity"/>
    <property type="evidence" value="ECO:0007669"/>
    <property type="project" value="UniProtKB-KW"/>
</dbReference>
<dbReference type="EMBL" id="JBHTBR010000002">
    <property type="protein sequence ID" value="MFC7291339.1"/>
    <property type="molecule type" value="Genomic_DNA"/>
</dbReference>